<dbReference type="Proteomes" id="UP000530424">
    <property type="component" value="Unassembled WGS sequence"/>
</dbReference>
<dbReference type="InterPro" id="IPR029068">
    <property type="entry name" value="Glyas_Bleomycin-R_OHBP_Dase"/>
</dbReference>
<evidence type="ECO:0000313" key="2">
    <source>
        <dbReference type="EMBL" id="NYJ00634.1"/>
    </source>
</evidence>
<keyword evidence="2" id="KW-0560">Oxidoreductase</keyword>
<dbReference type="Pfam" id="PF00903">
    <property type="entry name" value="Glyoxalase"/>
    <property type="match status" value="1"/>
</dbReference>
<evidence type="ECO:0000313" key="3">
    <source>
        <dbReference type="Proteomes" id="UP000530424"/>
    </source>
</evidence>
<name>A0A853C036_9ACTN</name>
<organism evidence="2 3">
    <name type="scientific">Nocardioides thalensis</name>
    <dbReference type="NCBI Taxonomy" id="1914755"/>
    <lineage>
        <taxon>Bacteria</taxon>
        <taxon>Bacillati</taxon>
        <taxon>Actinomycetota</taxon>
        <taxon>Actinomycetes</taxon>
        <taxon>Propionibacteriales</taxon>
        <taxon>Nocardioidaceae</taxon>
        <taxon>Nocardioides</taxon>
    </lineage>
</organism>
<feature type="domain" description="VOC" evidence="1">
    <location>
        <begin position="2"/>
        <end position="121"/>
    </location>
</feature>
<protein>
    <submittedName>
        <fullName evidence="2">Catechol 2,3-dioxygenase-like lactoylglutathione lyase family enzyme</fullName>
    </submittedName>
</protein>
<dbReference type="GO" id="GO:0051213">
    <property type="term" value="F:dioxygenase activity"/>
    <property type="evidence" value="ECO:0007669"/>
    <property type="project" value="UniProtKB-KW"/>
</dbReference>
<dbReference type="RefSeq" id="WP_179667192.1">
    <property type="nucleotide sequence ID" value="NZ_JACCFP010000001.1"/>
</dbReference>
<dbReference type="InterPro" id="IPR037523">
    <property type="entry name" value="VOC_core"/>
</dbReference>
<keyword evidence="2" id="KW-0223">Dioxygenase</keyword>
<reference evidence="2 3" key="1">
    <citation type="submission" date="2020-07" db="EMBL/GenBank/DDBJ databases">
        <title>Sequencing the genomes of 1000 actinobacteria strains.</title>
        <authorList>
            <person name="Klenk H.-P."/>
        </authorList>
    </citation>
    <scope>NUCLEOTIDE SEQUENCE [LARGE SCALE GENOMIC DNA]</scope>
    <source>
        <strain evidence="2 3">DSM 103833</strain>
    </source>
</reference>
<dbReference type="EMBL" id="JACCFP010000001">
    <property type="protein sequence ID" value="NYJ00634.1"/>
    <property type="molecule type" value="Genomic_DNA"/>
</dbReference>
<dbReference type="SUPFAM" id="SSF54593">
    <property type="entry name" value="Glyoxalase/Bleomycin resistance protein/Dihydroxybiphenyl dioxygenase"/>
    <property type="match status" value="1"/>
</dbReference>
<dbReference type="PROSITE" id="PS51819">
    <property type="entry name" value="VOC"/>
    <property type="match status" value="1"/>
</dbReference>
<evidence type="ECO:0000259" key="1">
    <source>
        <dbReference type="PROSITE" id="PS51819"/>
    </source>
</evidence>
<dbReference type="PANTHER" id="PTHR39175">
    <property type="entry name" value="FAMILY PROTEIN, PUTATIVE (AFU_ORTHOLOGUE AFUA_3G15060)-RELATED"/>
    <property type="match status" value="1"/>
</dbReference>
<dbReference type="InterPro" id="IPR004360">
    <property type="entry name" value="Glyas_Fos-R_dOase_dom"/>
</dbReference>
<sequence>MRFHHVQLSCAAGGEDEGRRFFVDGLGFAEIPKPAELAKRGGAWFRHPGGAEIHLGIDEPAQGRKAHPGLEVETTAELERLAAHLEALGYGVDWSQRHNAETFERFHTHDPFGNRIEVLHVLEVD</sequence>
<keyword evidence="3" id="KW-1185">Reference proteome</keyword>
<dbReference type="GO" id="GO:0016829">
    <property type="term" value="F:lyase activity"/>
    <property type="evidence" value="ECO:0007669"/>
    <property type="project" value="UniProtKB-KW"/>
</dbReference>
<keyword evidence="2" id="KW-0456">Lyase</keyword>
<dbReference type="Gene3D" id="3.10.180.10">
    <property type="entry name" value="2,3-Dihydroxybiphenyl 1,2-Dioxygenase, domain 1"/>
    <property type="match status" value="1"/>
</dbReference>
<dbReference type="PANTHER" id="PTHR39175:SF1">
    <property type="entry name" value="FAMILY PROTEIN, PUTATIVE (AFU_ORTHOLOGUE AFUA_3G15060)-RELATED"/>
    <property type="match status" value="1"/>
</dbReference>
<dbReference type="AlphaFoldDB" id="A0A853C036"/>
<gene>
    <name evidence="2" type="ORF">HNR19_001332</name>
</gene>
<comment type="caution">
    <text evidence="2">The sequence shown here is derived from an EMBL/GenBank/DDBJ whole genome shotgun (WGS) entry which is preliminary data.</text>
</comment>
<accession>A0A853C036</accession>
<proteinExistence type="predicted"/>